<evidence type="ECO:0000256" key="2">
    <source>
        <dbReference type="ARBA" id="ARBA00022801"/>
    </source>
</evidence>
<dbReference type="InterPro" id="IPR000917">
    <property type="entry name" value="Sulfatase_N"/>
</dbReference>
<evidence type="ECO:0000313" key="6">
    <source>
        <dbReference type="Proteomes" id="UP000027154"/>
    </source>
</evidence>
<dbReference type="EMBL" id="JJNZ01000074">
    <property type="protein sequence ID" value="KDC49068.1"/>
    <property type="molecule type" value="Genomic_DNA"/>
</dbReference>
<protein>
    <submittedName>
        <fullName evidence="5">Sulfatase</fullName>
    </submittedName>
</protein>
<sequence>MRRHVLLILIAMFMSINSFNVNASEQKPNIVVILADDLGYGDLGFTGSKEIKTPNIDALASNGTRFKNAYVTHPYCGPSRVGLLTGRYQARLGMENNVSYMPQDKYMGLPLSENTFANRLQDVGYHTSVFGKWHLGGAPHFQPNKRGFDYFYGFLDGGHNYMPDQVTVGGDGYSLPLMRNTQVTEFDEYLTTALSRDAVKYIHRQQESPFFMYLSYNAPHTPLQAPAEYIEKYKHIEDEDRRVYAAMIDVMDEGIGMVVDALKGINQLDNTLIIFLSDNGGVFPESWQPTSDWADNSPFRRGKVALLEGGIHVPFIAHWPGVIPKGEEFTGLVSSLDIAATSVALAGADNKKLDGVNLLPFLQGTKQGSPHQALFWRLEEAPNIYAVRTADYKYMNQPLPNVGRSFFDMKADPYEQHNLVDTLPAEQAKLAKLWNEWNKHNTNNVLQQSWEYKAQIDKFFEQLNKQNIEQAKQTPNYIIK</sequence>
<dbReference type="InterPro" id="IPR017850">
    <property type="entry name" value="Alkaline_phosphatase_core_sf"/>
</dbReference>
<feature type="domain" description="Sulfatase N-terminal" evidence="4">
    <location>
        <begin position="28"/>
        <end position="348"/>
    </location>
</feature>
<dbReference type="GO" id="GO:0016787">
    <property type="term" value="F:hydrolase activity"/>
    <property type="evidence" value="ECO:0007669"/>
    <property type="project" value="UniProtKB-KW"/>
</dbReference>
<keyword evidence="2" id="KW-0378">Hydrolase</keyword>
<feature type="signal peptide" evidence="3">
    <location>
        <begin position="1"/>
        <end position="23"/>
    </location>
</feature>
<dbReference type="Proteomes" id="UP000027154">
    <property type="component" value="Unassembled WGS sequence"/>
</dbReference>
<proteinExistence type="inferred from homology"/>
<dbReference type="PANTHER" id="PTHR42693">
    <property type="entry name" value="ARYLSULFATASE FAMILY MEMBER"/>
    <property type="match status" value="1"/>
</dbReference>
<evidence type="ECO:0000259" key="4">
    <source>
        <dbReference type="Pfam" id="PF00884"/>
    </source>
</evidence>
<feature type="chain" id="PRO_5044800887" evidence="3">
    <location>
        <begin position="24"/>
        <end position="480"/>
    </location>
</feature>
<comment type="caution">
    <text evidence="5">The sequence shown here is derived from an EMBL/GenBank/DDBJ whole genome shotgun (WGS) entry which is preliminary data.</text>
</comment>
<name>A0ABD3Y4N0_9GAMM</name>
<organism evidence="5 6">
    <name type="scientific">Pseudoalteromonas fuliginea</name>
    <dbReference type="NCBI Taxonomy" id="1872678"/>
    <lineage>
        <taxon>Bacteria</taxon>
        <taxon>Pseudomonadati</taxon>
        <taxon>Pseudomonadota</taxon>
        <taxon>Gammaproteobacteria</taxon>
        <taxon>Alteromonadales</taxon>
        <taxon>Pseudoalteromonadaceae</taxon>
        <taxon>Pseudoalteromonas</taxon>
    </lineage>
</organism>
<evidence type="ECO:0000256" key="3">
    <source>
        <dbReference type="SAM" id="SignalP"/>
    </source>
</evidence>
<evidence type="ECO:0000256" key="1">
    <source>
        <dbReference type="ARBA" id="ARBA00008779"/>
    </source>
</evidence>
<comment type="similarity">
    <text evidence="1">Belongs to the sulfatase family.</text>
</comment>
<dbReference type="PANTHER" id="PTHR42693:SF53">
    <property type="entry name" value="ENDO-4-O-SULFATASE"/>
    <property type="match status" value="1"/>
</dbReference>
<evidence type="ECO:0000313" key="5">
    <source>
        <dbReference type="EMBL" id="KDC49068.1"/>
    </source>
</evidence>
<dbReference type="SUPFAM" id="SSF53649">
    <property type="entry name" value="Alkaline phosphatase-like"/>
    <property type="match status" value="1"/>
</dbReference>
<dbReference type="Gene3D" id="3.40.720.10">
    <property type="entry name" value="Alkaline Phosphatase, subunit A"/>
    <property type="match status" value="1"/>
</dbReference>
<dbReference type="InterPro" id="IPR050738">
    <property type="entry name" value="Sulfatase"/>
</dbReference>
<dbReference type="Gene3D" id="3.30.1120.10">
    <property type="match status" value="1"/>
</dbReference>
<dbReference type="Pfam" id="PF00884">
    <property type="entry name" value="Sulfatase"/>
    <property type="match status" value="1"/>
</dbReference>
<gene>
    <name evidence="5" type="ORF">DC53_18630</name>
</gene>
<reference evidence="5 6" key="1">
    <citation type="submission" date="2014-04" db="EMBL/GenBank/DDBJ databases">
        <title>Pseudoalteromonas galatheae sp. nov., isolated from a deep-sea polychaete near Canal Concepcion, Chile.</title>
        <authorList>
            <person name="Machado H.R."/>
            <person name="Gram L."/>
            <person name="Vynne N.G."/>
        </authorList>
    </citation>
    <scope>NUCLEOTIDE SEQUENCE [LARGE SCALE GENOMIC DNA]</scope>
    <source>
        <strain evidence="5 6">KMM216</strain>
    </source>
</reference>
<accession>A0ABD3Y4N0</accession>
<keyword evidence="3" id="KW-0732">Signal</keyword>
<dbReference type="AlphaFoldDB" id="A0ABD3Y4N0"/>